<protein>
    <recommendedName>
        <fullName evidence="3 12">Ribokinase</fullName>
        <shortName evidence="12">RK</shortName>
        <ecNumber evidence="2 12">2.7.1.15</ecNumber>
    </recommendedName>
</protein>
<dbReference type="CDD" id="cd01174">
    <property type="entry name" value="ribokinase"/>
    <property type="match status" value="1"/>
</dbReference>
<feature type="binding site" evidence="12">
    <location>
        <position position="156"/>
    </location>
    <ligand>
        <name>substrate</name>
    </ligand>
</feature>
<comment type="cofactor">
    <cofactor evidence="12">
        <name>Mg(2+)</name>
        <dbReference type="ChEBI" id="CHEBI:18420"/>
    </cofactor>
    <text evidence="12">Requires a divalent cation, most likely magnesium in vivo, as an electrophilic catalyst to aid phosphoryl group transfer. It is the chelate of the metal and the nucleotide that is the actual substrate.</text>
</comment>
<comment type="similarity">
    <text evidence="1">Belongs to the carbohydrate kinase pfkB family.</text>
</comment>
<feature type="domain" description="Carbohydrate kinase PfkB" evidence="13">
    <location>
        <begin position="21"/>
        <end position="315"/>
    </location>
</feature>
<evidence type="ECO:0000259" key="13">
    <source>
        <dbReference type="Pfam" id="PF00294"/>
    </source>
</evidence>
<dbReference type="PRINTS" id="PR00990">
    <property type="entry name" value="RIBOKINASE"/>
</dbReference>
<dbReference type="InterPro" id="IPR002139">
    <property type="entry name" value="Ribo/fructo_kinase"/>
</dbReference>
<comment type="activity regulation">
    <text evidence="12">Activated by a monovalent cation that binds near, but not in, the active site. The most likely occupant of the site in vivo is potassium. Ion binding induces a conformational change that may alter substrate affinity.</text>
</comment>
<comment type="caution">
    <text evidence="12">Lacks conserved residue(s) required for the propagation of feature annotation.</text>
</comment>
<dbReference type="HAMAP" id="MF_01987">
    <property type="entry name" value="Ribokinase"/>
    <property type="match status" value="1"/>
</dbReference>
<dbReference type="Proteomes" id="UP000621500">
    <property type="component" value="Unassembled WGS sequence"/>
</dbReference>
<proteinExistence type="inferred from homology"/>
<gene>
    <name evidence="14" type="primary">rbsK_1</name>
    <name evidence="12" type="synonym">rbsK</name>
    <name evidence="14" type="ORF">Pma05_36450</name>
</gene>
<dbReference type="RefSeq" id="WP_203858561.1">
    <property type="nucleotide sequence ID" value="NZ_BONX01000023.1"/>
</dbReference>
<feature type="binding site" evidence="12">
    <location>
        <position position="266"/>
    </location>
    <ligand>
        <name>substrate</name>
    </ligand>
</feature>
<keyword evidence="4 12" id="KW-0808">Transferase</keyword>
<comment type="similarity">
    <text evidence="12">Belongs to the carbohydrate kinase PfkB family. Ribokinase subfamily.</text>
</comment>
<dbReference type="InterPro" id="IPR011611">
    <property type="entry name" value="PfkB_dom"/>
</dbReference>
<keyword evidence="9 12" id="KW-0460">Magnesium</keyword>
<evidence type="ECO:0000256" key="8">
    <source>
        <dbReference type="ARBA" id="ARBA00022840"/>
    </source>
</evidence>
<dbReference type="InterPro" id="IPR029056">
    <property type="entry name" value="Ribokinase-like"/>
</dbReference>
<dbReference type="Gene3D" id="3.40.1190.20">
    <property type="match status" value="1"/>
</dbReference>
<feature type="binding site" evidence="12">
    <location>
        <position position="302"/>
    </location>
    <ligand>
        <name>K(+)</name>
        <dbReference type="ChEBI" id="CHEBI:29103"/>
    </ligand>
</feature>
<organism evidence="14 15">
    <name type="scientific">Plantactinospora mayteni</name>
    <dbReference type="NCBI Taxonomy" id="566021"/>
    <lineage>
        <taxon>Bacteria</taxon>
        <taxon>Bacillati</taxon>
        <taxon>Actinomycetota</taxon>
        <taxon>Actinomycetes</taxon>
        <taxon>Micromonosporales</taxon>
        <taxon>Micromonosporaceae</taxon>
        <taxon>Plantactinospora</taxon>
    </lineage>
</organism>
<dbReference type="PANTHER" id="PTHR10584">
    <property type="entry name" value="SUGAR KINASE"/>
    <property type="match status" value="1"/>
</dbReference>
<evidence type="ECO:0000256" key="1">
    <source>
        <dbReference type="ARBA" id="ARBA00005380"/>
    </source>
</evidence>
<evidence type="ECO:0000256" key="2">
    <source>
        <dbReference type="ARBA" id="ARBA00012035"/>
    </source>
</evidence>
<name>A0ABQ4EQX7_9ACTN</name>
<evidence type="ECO:0000256" key="9">
    <source>
        <dbReference type="ARBA" id="ARBA00022842"/>
    </source>
</evidence>
<dbReference type="EC" id="2.7.1.15" evidence="2 12"/>
<feature type="binding site" evidence="12">
    <location>
        <position position="307"/>
    </location>
    <ligand>
        <name>K(+)</name>
        <dbReference type="ChEBI" id="CHEBI:29103"/>
    </ligand>
</feature>
<evidence type="ECO:0000256" key="12">
    <source>
        <dbReference type="HAMAP-Rule" id="MF_01987"/>
    </source>
</evidence>
<accession>A0ABQ4EQX7</accession>
<comment type="subunit">
    <text evidence="12">Homodimer.</text>
</comment>
<sequence length="330" mass="33152">MTGEEPKAEPTAGPGGSGEVRVVVVGSANLDLVVSTPTLPRPGETVLGDALRTIPGGKGANQAVAAARAGARCDFVGAVGQDGFADQLRANLAEAGVELRRLRTVPGPSGVALIAVDADAENLIVVAPGANAELTSLDADDRAAVAAADVLLCQLEVPLPAVTQAAGWGRNAGTTVVLNAAPARQLPAELLDAVDVLVVNQVEAAMVAGLAAETGLDALLDALLRLVPRVVLTLGARGACYADRFGLRLTVEAPTVDAVDTTAAGDAFTGALAVAWAERRGPVEPAAVTAALRWACAAGAACAQRPGASTALPTRDEIDALYAQSYPEPA</sequence>
<feature type="binding site" evidence="12">
    <location>
        <position position="262"/>
    </location>
    <ligand>
        <name>K(+)</name>
        <dbReference type="ChEBI" id="CHEBI:29103"/>
    </ligand>
</feature>
<evidence type="ECO:0000256" key="5">
    <source>
        <dbReference type="ARBA" id="ARBA00022723"/>
    </source>
</evidence>
<dbReference type="PROSITE" id="PS00584">
    <property type="entry name" value="PFKB_KINASES_2"/>
    <property type="match status" value="1"/>
</dbReference>
<feature type="binding site" evidence="12">
    <location>
        <position position="200"/>
    </location>
    <ligand>
        <name>ATP</name>
        <dbReference type="ChEBI" id="CHEBI:30616"/>
    </ligand>
</feature>
<evidence type="ECO:0000256" key="3">
    <source>
        <dbReference type="ARBA" id="ARBA00016943"/>
    </source>
</evidence>
<dbReference type="InterPro" id="IPR011877">
    <property type="entry name" value="Ribokinase"/>
</dbReference>
<feature type="binding site" evidence="12">
    <location>
        <begin position="57"/>
        <end position="61"/>
    </location>
    <ligand>
        <name>substrate</name>
    </ligand>
</feature>
<feature type="active site" description="Proton acceptor" evidence="12">
    <location>
        <position position="266"/>
    </location>
</feature>
<keyword evidence="5 12" id="KW-0479">Metal-binding</keyword>
<evidence type="ECO:0000313" key="14">
    <source>
        <dbReference type="EMBL" id="GIG97072.1"/>
    </source>
</evidence>
<keyword evidence="10 12" id="KW-0630">Potassium</keyword>
<keyword evidence="8 12" id="KW-0067">ATP-binding</keyword>
<comment type="pathway">
    <text evidence="12">Carbohydrate metabolism; D-ribose degradation; D-ribose 5-phosphate from beta-D-ribopyranose: step 2/2.</text>
</comment>
<feature type="binding site" evidence="12">
    <location>
        <begin position="233"/>
        <end position="238"/>
    </location>
    <ligand>
        <name>ATP</name>
        <dbReference type="ChEBI" id="CHEBI:30616"/>
    </ligand>
</feature>
<feature type="binding site" evidence="12">
    <location>
        <begin position="29"/>
        <end position="31"/>
    </location>
    <ligand>
        <name>substrate</name>
    </ligand>
</feature>
<feature type="binding site" evidence="12">
    <location>
        <begin position="265"/>
        <end position="266"/>
    </location>
    <ligand>
        <name>ATP</name>
        <dbReference type="ChEBI" id="CHEBI:30616"/>
    </ligand>
</feature>
<keyword evidence="11 12" id="KW-0119">Carbohydrate metabolism</keyword>
<dbReference type="PANTHER" id="PTHR10584:SF166">
    <property type="entry name" value="RIBOKINASE"/>
    <property type="match status" value="1"/>
</dbReference>
<comment type="function">
    <text evidence="12">Catalyzes the phosphorylation of ribose at O-5 in a reaction requiring ATP and magnesium. The resulting D-ribose-5-phosphate can then be used either for sythesis of nucleotides, histidine, and tryptophan, or as a component of the pentose phosphate pathway.</text>
</comment>
<reference evidence="14 15" key="1">
    <citation type="submission" date="2021-01" db="EMBL/GenBank/DDBJ databases">
        <title>Whole genome shotgun sequence of Plantactinospora mayteni NBRC 109088.</title>
        <authorList>
            <person name="Komaki H."/>
            <person name="Tamura T."/>
        </authorList>
    </citation>
    <scope>NUCLEOTIDE SEQUENCE [LARGE SCALE GENOMIC DNA]</scope>
    <source>
        <strain evidence="14 15">NBRC 109088</strain>
    </source>
</reference>
<dbReference type="Pfam" id="PF00294">
    <property type="entry name" value="PfkB"/>
    <property type="match status" value="1"/>
</dbReference>
<dbReference type="EMBL" id="BONX01000023">
    <property type="protein sequence ID" value="GIG97072.1"/>
    <property type="molecule type" value="Genomic_DNA"/>
</dbReference>
<feature type="binding site" evidence="12">
    <location>
        <position position="260"/>
    </location>
    <ligand>
        <name>K(+)</name>
        <dbReference type="ChEBI" id="CHEBI:29103"/>
    </ligand>
</feature>
<evidence type="ECO:0000256" key="4">
    <source>
        <dbReference type="ARBA" id="ARBA00022679"/>
    </source>
</evidence>
<keyword evidence="15" id="KW-1185">Reference proteome</keyword>
<comment type="catalytic activity">
    <reaction evidence="12">
        <text>D-ribose + ATP = D-ribose 5-phosphate + ADP + H(+)</text>
        <dbReference type="Rhea" id="RHEA:13697"/>
        <dbReference type="ChEBI" id="CHEBI:15378"/>
        <dbReference type="ChEBI" id="CHEBI:30616"/>
        <dbReference type="ChEBI" id="CHEBI:47013"/>
        <dbReference type="ChEBI" id="CHEBI:78346"/>
        <dbReference type="ChEBI" id="CHEBI:456216"/>
        <dbReference type="EC" id="2.7.1.15"/>
    </reaction>
</comment>
<comment type="subcellular location">
    <subcellularLocation>
        <location evidence="12">Cytoplasm</location>
    </subcellularLocation>
</comment>
<evidence type="ECO:0000256" key="11">
    <source>
        <dbReference type="ARBA" id="ARBA00023277"/>
    </source>
</evidence>
<keyword evidence="7 12" id="KW-0418">Kinase</keyword>
<comment type="caution">
    <text evidence="14">The sequence shown here is derived from an EMBL/GenBank/DDBJ whole genome shotgun (WGS) entry which is preliminary data.</text>
</comment>
<evidence type="ECO:0000256" key="7">
    <source>
        <dbReference type="ARBA" id="ARBA00022777"/>
    </source>
</evidence>
<evidence type="ECO:0000256" key="6">
    <source>
        <dbReference type="ARBA" id="ARBA00022741"/>
    </source>
</evidence>
<dbReference type="SUPFAM" id="SSF53613">
    <property type="entry name" value="Ribokinase-like"/>
    <property type="match status" value="1"/>
</dbReference>
<dbReference type="InterPro" id="IPR002173">
    <property type="entry name" value="Carboh/pur_kinase_PfkB_CS"/>
</dbReference>
<evidence type="ECO:0000256" key="10">
    <source>
        <dbReference type="ARBA" id="ARBA00022958"/>
    </source>
</evidence>
<evidence type="ECO:0000313" key="15">
    <source>
        <dbReference type="Proteomes" id="UP000621500"/>
    </source>
</evidence>
<feature type="binding site" evidence="12">
    <location>
        <position position="305"/>
    </location>
    <ligand>
        <name>K(+)</name>
        <dbReference type="ChEBI" id="CHEBI:29103"/>
    </ligand>
</feature>
<keyword evidence="12" id="KW-0963">Cytoplasm</keyword>
<keyword evidence="6 12" id="KW-0547">Nucleotide-binding</keyword>